<sequence length="206" mass="22326">MEGAFCRGSRLLRQELTRSLIIADCELAATRDSTGLLRAWWSGPRSGSFRGPERPPRCDVASHSPLVCLSSYSHDHFSFLHASAQRRPGSSGARDGKEASPTLGSPPTSVQVDRRMGGWTMKKLLALPLFLPIPYVAVIQLGMATNTGSKGLALILIASYAILAAAVLYDRKTRLPLEFAAVLPVHMPLPVAATDHGNDEKMLYTE</sequence>
<evidence type="ECO:0000256" key="1">
    <source>
        <dbReference type="SAM" id="MobiDB-lite"/>
    </source>
</evidence>
<feature type="transmembrane region" description="Helical" evidence="2">
    <location>
        <begin position="124"/>
        <end position="145"/>
    </location>
</feature>
<proteinExistence type="predicted"/>
<dbReference type="EMBL" id="DF844937">
    <property type="protein sequence ID" value="GAT48776.1"/>
    <property type="molecule type" value="Genomic_DNA"/>
</dbReference>
<organism evidence="3 4">
    <name type="scientific">Mycena chlorophos</name>
    <name type="common">Agaric fungus</name>
    <name type="synonym">Agaricus chlorophos</name>
    <dbReference type="NCBI Taxonomy" id="658473"/>
    <lineage>
        <taxon>Eukaryota</taxon>
        <taxon>Fungi</taxon>
        <taxon>Dikarya</taxon>
        <taxon>Basidiomycota</taxon>
        <taxon>Agaricomycotina</taxon>
        <taxon>Agaricomycetes</taxon>
        <taxon>Agaricomycetidae</taxon>
        <taxon>Agaricales</taxon>
        <taxon>Marasmiineae</taxon>
        <taxon>Mycenaceae</taxon>
        <taxon>Mycena</taxon>
    </lineage>
</organism>
<keyword evidence="2" id="KW-0812">Transmembrane</keyword>
<evidence type="ECO:0000256" key="2">
    <source>
        <dbReference type="SAM" id="Phobius"/>
    </source>
</evidence>
<accession>A0ABQ0LFZ4</accession>
<dbReference type="Proteomes" id="UP000815677">
    <property type="component" value="Unassembled WGS sequence"/>
</dbReference>
<reference evidence="3" key="1">
    <citation type="submission" date="2014-09" db="EMBL/GenBank/DDBJ databases">
        <title>Genome sequence of the luminous mushroom Mycena chlorophos for searching fungal bioluminescence genes.</title>
        <authorList>
            <person name="Tanaka Y."/>
            <person name="Kasuga D."/>
            <person name="Oba Y."/>
            <person name="Hase S."/>
            <person name="Sato K."/>
            <person name="Oba Y."/>
            <person name="Sakakibara Y."/>
        </authorList>
    </citation>
    <scope>NUCLEOTIDE SEQUENCE</scope>
</reference>
<keyword evidence="2" id="KW-0472">Membrane</keyword>
<evidence type="ECO:0000313" key="3">
    <source>
        <dbReference type="EMBL" id="GAT48776.1"/>
    </source>
</evidence>
<feature type="compositionally biased region" description="Polar residues" evidence="1">
    <location>
        <begin position="102"/>
        <end position="111"/>
    </location>
</feature>
<feature type="transmembrane region" description="Helical" evidence="2">
    <location>
        <begin position="151"/>
        <end position="169"/>
    </location>
</feature>
<protein>
    <submittedName>
        <fullName evidence="3">Uncharacterized protein</fullName>
    </submittedName>
</protein>
<gene>
    <name evidence="3" type="ORF">MCHLO_06153</name>
</gene>
<feature type="region of interest" description="Disordered" evidence="1">
    <location>
        <begin position="86"/>
        <end position="111"/>
    </location>
</feature>
<evidence type="ECO:0000313" key="4">
    <source>
        <dbReference type="Proteomes" id="UP000815677"/>
    </source>
</evidence>
<name>A0ABQ0LFZ4_MYCCL</name>
<keyword evidence="2" id="KW-1133">Transmembrane helix</keyword>
<keyword evidence="4" id="KW-1185">Reference proteome</keyword>